<dbReference type="SUPFAM" id="SSF54534">
    <property type="entry name" value="FKBP-like"/>
    <property type="match status" value="1"/>
</dbReference>
<evidence type="ECO:0000313" key="8">
    <source>
        <dbReference type="Proteomes" id="UP001344447"/>
    </source>
</evidence>
<comment type="caution">
    <text evidence="7">The sequence shown here is derived from an EMBL/GenBank/DDBJ whole genome shotgun (WGS) entry which is preliminary data.</text>
</comment>
<name>A0AAN7U8A2_9MYCE</name>
<evidence type="ECO:0000259" key="6">
    <source>
        <dbReference type="PROSITE" id="PS50059"/>
    </source>
</evidence>
<dbReference type="GO" id="GO:0005737">
    <property type="term" value="C:cytoplasm"/>
    <property type="evidence" value="ECO:0007669"/>
    <property type="project" value="TreeGrafter"/>
</dbReference>
<keyword evidence="4 5" id="KW-0413">Isomerase</keyword>
<dbReference type="InterPro" id="IPR001179">
    <property type="entry name" value="PPIase_FKBP_dom"/>
</dbReference>
<protein>
    <recommendedName>
        <fullName evidence="2 5">peptidylprolyl isomerase</fullName>
        <ecNumber evidence="2 5">5.2.1.8</ecNumber>
    </recommendedName>
</protein>
<dbReference type="EMBL" id="JAVFKY010000004">
    <property type="protein sequence ID" value="KAK5577263.1"/>
    <property type="molecule type" value="Genomic_DNA"/>
</dbReference>
<gene>
    <name evidence="7" type="ORF">RB653_002204</name>
</gene>
<accession>A0AAN7U8A2</accession>
<dbReference type="InterPro" id="IPR050689">
    <property type="entry name" value="FKBP-type_PPIase"/>
</dbReference>
<dbReference type="PANTHER" id="PTHR10516">
    <property type="entry name" value="PEPTIDYL-PROLYL CIS-TRANS ISOMERASE"/>
    <property type="match status" value="1"/>
</dbReference>
<evidence type="ECO:0000256" key="3">
    <source>
        <dbReference type="ARBA" id="ARBA00023110"/>
    </source>
</evidence>
<keyword evidence="3 5" id="KW-0697">Rotamase</keyword>
<dbReference type="Proteomes" id="UP001344447">
    <property type="component" value="Unassembled WGS sequence"/>
</dbReference>
<feature type="domain" description="PPIase FKBP-type" evidence="6">
    <location>
        <begin position="19"/>
        <end position="106"/>
    </location>
</feature>
<sequence length="109" mass="11696">MGVEIQIKKEGKGNMPPVGSEVTVHYVGTLGNGTVFDSSRKRGVPFVFKLGAGKVIKGWDEGVAKMRVGETSILTITPDYGYGARTVGPIPGNSTLIFEVELITFTHKQ</sequence>
<proteinExistence type="predicted"/>
<keyword evidence="8" id="KW-1185">Reference proteome</keyword>
<evidence type="ECO:0000256" key="2">
    <source>
        <dbReference type="ARBA" id="ARBA00013194"/>
    </source>
</evidence>
<dbReference type="EC" id="5.2.1.8" evidence="2 5"/>
<reference evidence="7 8" key="1">
    <citation type="submission" date="2023-11" db="EMBL/GenBank/DDBJ databases">
        <title>Dfirmibasis_genome.</title>
        <authorList>
            <person name="Edelbroek B."/>
            <person name="Kjellin J."/>
            <person name="Jerlstrom-Hultqvist J."/>
            <person name="Soderbom F."/>
        </authorList>
    </citation>
    <scope>NUCLEOTIDE SEQUENCE [LARGE SCALE GENOMIC DNA]</scope>
    <source>
        <strain evidence="7 8">TNS-C-14</strain>
    </source>
</reference>
<comment type="catalytic activity">
    <reaction evidence="1 5">
        <text>[protein]-peptidylproline (omega=180) = [protein]-peptidylproline (omega=0)</text>
        <dbReference type="Rhea" id="RHEA:16237"/>
        <dbReference type="Rhea" id="RHEA-COMP:10747"/>
        <dbReference type="Rhea" id="RHEA-COMP:10748"/>
        <dbReference type="ChEBI" id="CHEBI:83833"/>
        <dbReference type="ChEBI" id="CHEBI:83834"/>
        <dbReference type="EC" id="5.2.1.8"/>
    </reaction>
</comment>
<evidence type="ECO:0000256" key="4">
    <source>
        <dbReference type="ARBA" id="ARBA00023235"/>
    </source>
</evidence>
<dbReference type="PANTHER" id="PTHR10516:SF443">
    <property type="entry name" value="FK506-BINDING PROTEIN 59-RELATED"/>
    <property type="match status" value="1"/>
</dbReference>
<dbReference type="AlphaFoldDB" id="A0AAN7U8A2"/>
<dbReference type="FunFam" id="3.10.50.40:FF:000025">
    <property type="entry name" value="Peptidylprolyl isomerase"/>
    <property type="match status" value="1"/>
</dbReference>
<dbReference type="PROSITE" id="PS50059">
    <property type="entry name" value="FKBP_PPIASE"/>
    <property type="match status" value="1"/>
</dbReference>
<organism evidence="7 8">
    <name type="scientific">Dictyostelium firmibasis</name>
    <dbReference type="NCBI Taxonomy" id="79012"/>
    <lineage>
        <taxon>Eukaryota</taxon>
        <taxon>Amoebozoa</taxon>
        <taxon>Evosea</taxon>
        <taxon>Eumycetozoa</taxon>
        <taxon>Dictyostelia</taxon>
        <taxon>Dictyosteliales</taxon>
        <taxon>Dictyosteliaceae</taxon>
        <taxon>Dictyostelium</taxon>
    </lineage>
</organism>
<dbReference type="GO" id="GO:0003755">
    <property type="term" value="F:peptidyl-prolyl cis-trans isomerase activity"/>
    <property type="evidence" value="ECO:0007669"/>
    <property type="project" value="UniProtKB-KW"/>
</dbReference>
<dbReference type="Pfam" id="PF00254">
    <property type="entry name" value="FKBP_C"/>
    <property type="match status" value="1"/>
</dbReference>
<evidence type="ECO:0000313" key="7">
    <source>
        <dbReference type="EMBL" id="KAK5577263.1"/>
    </source>
</evidence>
<evidence type="ECO:0000256" key="5">
    <source>
        <dbReference type="PROSITE-ProRule" id="PRU00277"/>
    </source>
</evidence>
<evidence type="ECO:0000256" key="1">
    <source>
        <dbReference type="ARBA" id="ARBA00000971"/>
    </source>
</evidence>
<dbReference type="Gene3D" id="3.10.50.40">
    <property type="match status" value="1"/>
</dbReference>
<dbReference type="InterPro" id="IPR046357">
    <property type="entry name" value="PPIase_dom_sf"/>
</dbReference>